<feature type="region of interest" description="N-terminal hotdog fold" evidence="9">
    <location>
        <begin position="927"/>
        <end position="1051"/>
    </location>
</feature>
<dbReference type="PROSITE" id="PS52019">
    <property type="entry name" value="PKS_MFAS_DH"/>
    <property type="match status" value="1"/>
</dbReference>
<dbReference type="PATRIC" id="fig|1149862.3.peg.1191"/>
<accession>I9B3E8</accession>
<dbReference type="SMART" id="SM00822">
    <property type="entry name" value="PKS_KR"/>
    <property type="match status" value="1"/>
</dbReference>
<feature type="domain" description="PKS/mFAS DH" evidence="12">
    <location>
        <begin position="927"/>
        <end position="1211"/>
    </location>
</feature>
<dbReference type="InterPro" id="IPR049551">
    <property type="entry name" value="PKS_DH_C"/>
</dbReference>
<dbReference type="Pfam" id="PF02801">
    <property type="entry name" value="Ketoacyl-synt_C"/>
    <property type="match status" value="2"/>
</dbReference>
<dbReference type="InterPro" id="IPR013120">
    <property type="entry name" value="FAR_NAD-bd"/>
</dbReference>
<comment type="function">
    <text evidence="1">Involved in some intermediate steps for the synthesis of the antibiotic polyketide bacillaene which is involved in secondary metabolism.</text>
</comment>
<dbReference type="Proteomes" id="UP000004324">
    <property type="component" value="Unassembled WGS sequence"/>
</dbReference>
<evidence type="ECO:0000256" key="8">
    <source>
        <dbReference type="ARBA" id="ARBA00022737"/>
    </source>
</evidence>
<keyword evidence="7" id="KW-0808">Transferase</keyword>
<dbReference type="GO" id="GO:0005886">
    <property type="term" value="C:plasma membrane"/>
    <property type="evidence" value="ECO:0007669"/>
    <property type="project" value="TreeGrafter"/>
</dbReference>
<dbReference type="Pfam" id="PF07993">
    <property type="entry name" value="NAD_binding_4"/>
    <property type="match status" value="1"/>
</dbReference>
<comment type="pathway">
    <text evidence="3">Antibiotic biosynthesis; bacillaene biosynthesis.</text>
</comment>
<keyword evidence="4" id="KW-0596">Phosphopantetheine</keyword>
<dbReference type="InterPro" id="IPR057326">
    <property type="entry name" value="KR_dom"/>
</dbReference>
<comment type="caution">
    <text evidence="9">Lacks conserved residue(s) required for the propagation of feature annotation.</text>
</comment>
<dbReference type="Pfam" id="PF08659">
    <property type="entry name" value="KR"/>
    <property type="match status" value="1"/>
</dbReference>
<evidence type="ECO:0000259" key="11">
    <source>
        <dbReference type="PROSITE" id="PS52004"/>
    </source>
</evidence>
<dbReference type="Pfam" id="PF21089">
    <property type="entry name" value="PKS_DH_N"/>
    <property type="match status" value="1"/>
</dbReference>
<dbReference type="GO" id="GO:0004312">
    <property type="term" value="F:fatty acid synthase activity"/>
    <property type="evidence" value="ECO:0007669"/>
    <property type="project" value="TreeGrafter"/>
</dbReference>
<dbReference type="Gene3D" id="1.10.1200.10">
    <property type="entry name" value="ACP-like"/>
    <property type="match status" value="4"/>
</dbReference>
<dbReference type="InterPro" id="IPR049900">
    <property type="entry name" value="PKS_mFAS_DH"/>
</dbReference>
<feature type="domain" description="Ketosynthase family 3 (KS3)" evidence="11">
    <location>
        <begin position="1856"/>
        <end position="2291"/>
    </location>
</feature>
<dbReference type="UniPathway" id="UPA01003"/>
<feature type="domain" description="Carrier" evidence="10">
    <location>
        <begin position="1728"/>
        <end position="1805"/>
    </location>
</feature>
<dbReference type="InterPro" id="IPR014031">
    <property type="entry name" value="Ketoacyl_synth_C"/>
</dbReference>
<dbReference type="InterPro" id="IPR020806">
    <property type="entry name" value="PKS_PP-bd"/>
</dbReference>
<evidence type="ECO:0000313" key="14">
    <source>
        <dbReference type="Proteomes" id="UP000004324"/>
    </source>
</evidence>
<dbReference type="GO" id="GO:0031177">
    <property type="term" value="F:phosphopantetheine binding"/>
    <property type="evidence" value="ECO:0007669"/>
    <property type="project" value="InterPro"/>
</dbReference>
<protein>
    <submittedName>
        <fullName evidence="13">Thioester reductase domain protein</fullName>
    </submittedName>
</protein>
<dbReference type="InterPro" id="IPR013968">
    <property type="entry name" value="PKS_KR"/>
</dbReference>
<dbReference type="PROSITE" id="PS52004">
    <property type="entry name" value="KS3_2"/>
    <property type="match status" value="2"/>
</dbReference>
<dbReference type="CDD" id="cd08953">
    <property type="entry name" value="KR_2_SDR_x"/>
    <property type="match status" value="1"/>
</dbReference>
<dbReference type="SUPFAM" id="SSF47336">
    <property type="entry name" value="ACP-like"/>
    <property type="match status" value="4"/>
</dbReference>
<dbReference type="FunFam" id="3.40.47.10:FF:000019">
    <property type="entry name" value="Polyketide synthase type I"/>
    <property type="match status" value="1"/>
</dbReference>
<sequence>MESQLSSLYKQIKEKKISREDAIKEIQEYKTKHTRQHILPILENHTLPETNTASLIDRIQTVLLQLASELCRVTIEDIDLEAHWNENGLDQVMLAALANRLNQDYKLELSPSMFYTQLTIQSFAEYLVNEYHDIFASQLQVKELPNPISEKSKVMIEIGEELLKEKAIRYFKQQLSSVLKLPVHRIDENAPMEKYGIDSIMVMQLTNELEKIFGSLPKTLFFEYESLQQITDYFLAAYRTELIKLLNLEEGTPISAKSDSSTAVGSKKALFRSPRKQRPPEFSEGIIQQKEVAGLDVAIIGVSGRYPGARNLQEYWENLREGKDCITEIPKERWDHSLYFDEDKNKFGKTYSKWGGFLEGVDQFDPLFFNISPRDAHFIDPQERLFLQCVFETLEDAGYTRQGLGLKENFNLEGNVGVYVGVMYEEYQLYGAQEQIQGRPVALSGNPSSVANRVSYFFNFHGPSMAVDTMCSSSLTAIHLACQSLQQGGCELAIAGGVNVSIHPNKYLLLGQGKFISSKGRCESFGQGGDGYVPGEGVGAVLLKPLTKAIDDGDNIYGIIKATAINHGGKTNGYTVPNPNAQARVIGQALAETGISPRMISYIEAHGTGTSLGDPIEIAGLSKIFQEYTKDKQFCAIGSAKSNIGHCESAAGIAGVTKVLLQLKYRQLAPSLHSRTLNPNIDFSNTPFFVQQELVEWKRPLIDIQGKTEEHPRIAGVSSFGAGGSNAHVVIEEYIPGHQDPVLIQISKQRPAMIVLSAKNEERLLEKVKQLLIIIKEVGFSDVSLPDMAYTLQIGRETMDERLAIAVTSIKELEEKLSCVLEGQEDIENLYRGQNKRNKETLAALGSDEDMGIMMDSWMRKGKYTKLLEVWVKGLVIDWKKLYGKTRPHRISLPTYPFAKERYWVPEFETTTANHMLTSTGNASMLHPLLHQNTSDLMEQRFSSKFSGKEFFFVNHVTGLRVLPEATCLEMVREALQQAAGRLQEGQRILLTNIRWMLPIAVEEDLLQVHIGLRPEDSGEILFEVYSQSVGRGEEPIVYNEGTAVFSAISAETIALDLTAIQVQCSKHFNASQCYEVLKNAGFNYSPEYQGIESVYVGRGQVLAKLVIPSCIADTQAQFMLHPSILNGGMQATIGFTINTEDSRLMLPAALQELEVLGPCPSIMWAWIRYSEGSAVDNLQRFDIDLCDMQGKVYIRMKGLEMQGDTETTPANSVEEPRVQALTASKKQEAFEMMTFEETWQEQALANRATVKIRTLVCFLSNLANQQVVAEAVQSFDPETKILFISQSPSSPASSHVIHHISRKDRSTYEQVFQSIREDYGDVDGVLYLWPLEDVTCIEDYSAIVYLLQSIAAVKLKAKRVLLGAQFEMGLERCYLDSWIGFERSLGLVLPNTQVAVMYQESSGQDQESFMKDWLTKLWSELQTEKIQSVFYQEGKRHVYQIQETSLETGSSLLQAGGTYLITGGCGGLGFLFARHFANTHAVNLILTGRSALDEEKQAKVRELEALGSHALYLQADSCDVSSMKIALGQAKEKFGEIHGVIHAAGLAGRQSIFEKDMTGFMRIIEPKIKGTLVLDEVLQEEALHFICYFSSSSAILGDFGSCDYAIGNRFQMAYAHYRQEKQLQGRAYGKSLVINWPLWKDGGMEVGEEENSKFYLKSSGQRFLEAEEGTLIFDSILSQNKTQQLVLVGQPSRIKRFLGLTQDDVSLSLLSLDSSAKGRRPEMKGLNLEECVEWDLKEYISQLLKIPSNKLDKEDNLADFGFDSISLAQFAALLRSHFGIEVTATLFFGYSTIKKLTQYFVTDHRNAMHEFYKEEAIERPKEQKHSTGKAMISSKSQSARFVNRRDQNAEDLKQQNSIAIVGMSSKFPMAEDVHELWKNIVEGRECIAEIPKERWDWQEFYGDAAKELNKTQVKWGGFITDIDEFDSLFFKISPKEAESMDPKQRLLMTFVWRAMEDAGITLKEMSEKPTGVFIAACPSEYTDSVSIQNNSLALTSTTPTVLPARISYALDLQGPSEYYDTACSSTLVALHRAVQAIQNGECKQAIVGAVNLLISPLGFIGLDSLGYLSPDGKVRSFQAGANGYARSEGVGVLIIKPLQQAVKDRNQIYAVIKGTGTSHGGKGMSLTAPNANGMKAAMIQAYQAAKIDPRTVSYIEAHGIASLLGDGIEIDALKAGYQELVARQASQQVINGNLCYISSLKPCIGNAEVASGMAALIKVISAMRNRIIPGIAEFTTLSDQISLEGSPFQIAAGNYEWGALQNVQGSSLPRRASINGYGFSGINAHVVLEEYVPKQEKATLPEVNLPYIVPLSAKNKTRLDDYARNLLIFLKAREQSEGDSALHLADVAYTFQLGRETMESRVAFIVNDIRELIEKLEIFIDGTENTGNYFSGDARQGIAAQLFGTDDDFEELLHTWIAKGKMKKIAEVWSKGLAVEWELLYPDRKPQRISLPTYPFARERYKLFSQQEKKSLVTIENAKTQSNDENFVQGNPKDTLEYITRLVQDTLGLPSHATIDPQSQLREYGMDSISGIQMLEKIKQELGIQLDGRRFFSEFTLQSIISQLKLVANQDKMLLSPWEMDKKLPMNLTLNLKKTSFTHTSSPENIFLTGATGLLGAFLCNEILQQTSATVYCLVRAESASLGLQRIQENLNKFALWQSDYQSRVIPVLGDITMPQLGIEKITYSELSHFIDAIYHCAALPNHILNYYSLRNANVNGTLTIIEFAAKGKIKPIHFTSTIAVCSQMDDDTRLPTHQRETLLGQGKNLTSGYAQSKWVSEHHLMQVQERGIPITIFRCGEITGSSQTGYGVTEDMVHNFLRIFSKVKAIPEWNEGVMDIVPVDYVSKVILAVSRQQDCYGKIYHLNHMKPFPVSDFFAYLKKKNTRLAKISFEEWADRCLQYIIKLPESAVKTIMVGFFSKLDSGSRVFKHYFTNMELNNENLQTALQGFDIDFPQMDDQWWEKCLKQISLFDR</sequence>
<dbReference type="SMART" id="SM00826">
    <property type="entry name" value="PKS_DH"/>
    <property type="match status" value="1"/>
</dbReference>
<dbReference type="OrthoDB" id="1671496at2"/>
<dbReference type="Gene3D" id="3.40.47.10">
    <property type="match status" value="2"/>
</dbReference>
<comment type="caution">
    <text evidence="13">The sequence shown here is derived from an EMBL/GenBank/DDBJ whole genome shotgun (WGS) entry which is preliminary data.</text>
</comment>
<dbReference type="EMBL" id="AKVJ01000015">
    <property type="protein sequence ID" value="EIW19672.1"/>
    <property type="molecule type" value="Genomic_DNA"/>
</dbReference>
<dbReference type="InterPro" id="IPR036736">
    <property type="entry name" value="ACP-like_sf"/>
</dbReference>
<evidence type="ECO:0000256" key="9">
    <source>
        <dbReference type="PROSITE-ProRule" id="PRU01363"/>
    </source>
</evidence>
<dbReference type="InterPro" id="IPR042104">
    <property type="entry name" value="PKS_dehydratase_sf"/>
</dbReference>
<keyword evidence="14" id="KW-1185">Reference proteome</keyword>
<dbReference type="InterPro" id="IPR054514">
    <property type="entry name" value="RhiE-like_linker"/>
</dbReference>
<dbReference type="PROSITE" id="PS00012">
    <property type="entry name" value="PHOSPHOPANTETHEINE"/>
    <property type="match status" value="2"/>
</dbReference>
<keyword evidence="5" id="KW-0963">Cytoplasm</keyword>
<dbReference type="SUPFAM" id="SSF51735">
    <property type="entry name" value="NAD(P)-binding Rossmann-fold domains"/>
    <property type="match status" value="2"/>
</dbReference>
<dbReference type="InterPro" id="IPR010080">
    <property type="entry name" value="Thioester_reductase-like_dom"/>
</dbReference>
<evidence type="ECO:0000256" key="7">
    <source>
        <dbReference type="ARBA" id="ARBA00022679"/>
    </source>
</evidence>
<dbReference type="SMART" id="SM00823">
    <property type="entry name" value="PKS_PP"/>
    <property type="match status" value="4"/>
</dbReference>
<evidence type="ECO:0000259" key="12">
    <source>
        <dbReference type="PROSITE" id="PS52019"/>
    </source>
</evidence>
<dbReference type="Pfam" id="PF00550">
    <property type="entry name" value="PP-binding"/>
    <property type="match status" value="4"/>
</dbReference>
<dbReference type="InterPro" id="IPR050091">
    <property type="entry name" value="PKS_NRPS_Biosynth_Enz"/>
</dbReference>
<dbReference type="SUPFAM" id="SSF53901">
    <property type="entry name" value="Thiolase-like"/>
    <property type="match status" value="2"/>
</dbReference>
<dbReference type="InterPro" id="IPR049552">
    <property type="entry name" value="PKS_DH_N"/>
</dbReference>
<feature type="domain" description="Ketosynthase family 3 (KS3)" evidence="11">
    <location>
        <begin position="294"/>
        <end position="733"/>
    </location>
</feature>
<dbReference type="Gene3D" id="3.40.50.720">
    <property type="entry name" value="NAD(P)-binding Rossmann-like Domain"/>
    <property type="match status" value="2"/>
</dbReference>
<dbReference type="InterPro" id="IPR016039">
    <property type="entry name" value="Thiolase-like"/>
</dbReference>
<keyword evidence="6" id="KW-0597">Phosphoprotein</keyword>
<dbReference type="Pfam" id="PF00109">
    <property type="entry name" value="ketoacyl-synt"/>
    <property type="match status" value="2"/>
</dbReference>
<dbReference type="PANTHER" id="PTHR43775:SF37">
    <property type="entry name" value="SI:DKEY-61P9.11"/>
    <property type="match status" value="1"/>
</dbReference>
<dbReference type="InterPro" id="IPR036291">
    <property type="entry name" value="NAD(P)-bd_dom_sf"/>
</dbReference>
<name>I9B3E8_9FIRM</name>
<evidence type="ECO:0000256" key="3">
    <source>
        <dbReference type="ARBA" id="ARBA00004789"/>
    </source>
</evidence>
<dbReference type="Gene3D" id="3.10.129.110">
    <property type="entry name" value="Polyketide synthase dehydratase"/>
    <property type="match status" value="1"/>
</dbReference>
<dbReference type="RefSeq" id="WP_007932263.1">
    <property type="nucleotide sequence ID" value="NZ_AKVJ01000015.1"/>
</dbReference>
<dbReference type="GO" id="GO:0006633">
    <property type="term" value="P:fatty acid biosynthetic process"/>
    <property type="evidence" value="ECO:0007669"/>
    <property type="project" value="TreeGrafter"/>
</dbReference>
<feature type="domain" description="Carrier" evidence="10">
    <location>
        <begin position="162"/>
        <end position="238"/>
    </location>
</feature>
<evidence type="ECO:0000256" key="1">
    <source>
        <dbReference type="ARBA" id="ARBA00003299"/>
    </source>
</evidence>
<evidence type="ECO:0000256" key="2">
    <source>
        <dbReference type="ARBA" id="ARBA00004496"/>
    </source>
</evidence>
<evidence type="ECO:0000256" key="4">
    <source>
        <dbReference type="ARBA" id="ARBA00022450"/>
    </source>
</evidence>
<dbReference type="PANTHER" id="PTHR43775">
    <property type="entry name" value="FATTY ACID SYNTHASE"/>
    <property type="match status" value="1"/>
</dbReference>
<reference evidence="13 14" key="1">
    <citation type="journal article" date="2012" name="J. Bacteriol.">
        <title>Draft Genome Sequences for Two Metal-Reducing Pelosinus fermentans Strains Isolated from a Cr(VI)-Contaminated Site and for Type Strain R7.</title>
        <authorList>
            <person name="Brown S.D."/>
            <person name="Podar M."/>
            <person name="Klingeman D.M."/>
            <person name="Johnson C.M."/>
            <person name="Yang Z.K."/>
            <person name="Utturkar S.M."/>
            <person name="Land M.L."/>
            <person name="Mosher J.J."/>
            <person name="Hurt R.A.Jr."/>
            <person name="Phelps T.J."/>
            <person name="Palumbo A.V."/>
            <person name="Arkin A.P."/>
            <person name="Hazen T.C."/>
            <person name="Elias D.A."/>
        </authorList>
    </citation>
    <scope>NUCLEOTIDE SEQUENCE [LARGE SCALE GENOMIC DNA]</scope>
    <source>
        <strain evidence="13 14">B4</strain>
    </source>
</reference>
<evidence type="ECO:0000256" key="5">
    <source>
        <dbReference type="ARBA" id="ARBA00022490"/>
    </source>
</evidence>
<dbReference type="CDD" id="cd05235">
    <property type="entry name" value="SDR_e1"/>
    <property type="match status" value="1"/>
</dbReference>
<evidence type="ECO:0000259" key="10">
    <source>
        <dbReference type="PROSITE" id="PS50075"/>
    </source>
</evidence>
<feature type="domain" description="Carrier" evidence="10">
    <location>
        <begin position="57"/>
        <end position="131"/>
    </location>
</feature>
<proteinExistence type="predicted"/>
<feature type="region of interest" description="C-terminal hotdog fold" evidence="9">
    <location>
        <begin position="1066"/>
        <end position="1211"/>
    </location>
</feature>
<dbReference type="GO" id="GO:0005737">
    <property type="term" value="C:cytoplasm"/>
    <property type="evidence" value="ECO:0007669"/>
    <property type="project" value="UniProtKB-SubCell"/>
</dbReference>
<dbReference type="SMART" id="SM00825">
    <property type="entry name" value="PKS_KS"/>
    <property type="match status" value="2"/>
</dbReference>
<keyword evidence="8" id="KW-0677">Repeat</keyword>
<dbReference type="GO" id="GO:0071770">
    <property type="term" value="P:DIM/DIP cell wall layer assembly"/>
    <property type="evidence" value="ECO:0007669"/>
    <property type="project" value="TreeGrafter"/>
</dbReference>
<dbReference type="NCBIfam" id="TIGR01746">
    <property type="entry name" value="Thioester-redct"/>
    <property type="match status" value="1"/>
</dbReference>
<dbReference type="InterPro" id="IPR006162">
    <property type="entry name" value="Ppantetheine_attach_site"/>
</dbReference>
<dbReference type="Pfam" id="PF14765">
    <property type="entry name" value="PS-DH"/>
    <property type="match status" value="1"/>
</dbReference>
<dbReference type="PROSITE" id="PS50075">
    <property type="entry name" value="CARRIER"/>
    <property type="match status" value="4"/>
</dbReference>
<dbReference type="InterPro" id="IPR009081">
    <property type="entry name" value="PP-bd_ACP"/>
</dbReference>
<organism evidence="13 14">
    <name type="scientific">Pelosinus fermentans B4</name>
    <dbReference type="NCBI Taxonomy" id="1149862"/>
    <lineage>
        <taxon>Bacteria</taxon>
        <taxon>Bacillati</taxon>
        <taxon>Bacillota</taxon>
        <taxon>Negativicutes</taxon>
        <taxon>Selenomonadales</taxon>
        <taxon>Sporomusaceae</taxon>
        <taxon>Pelosinus</taxon>
    </lineage>
</organism>
<comment type="subcellular location">
    <subcellularLocation>
        <location evidence="2">Cytoplasm</location>
    </subcellularLocation>
</comment>
<evidence type="ECO:0000313" key="13">
    <source>
        <dbReference type="EMBL" id="EIW19672.1"/>
    </source>
</evidence>
<dbReference type="Pfam" id="PF22336">
    <property type="entry name" value="RhiE-like_linker"/>
    <property type="match status" value="2"/>
</dbReference>
<dbReference type="InterPro" id="IPR020841">
    <property type="entry name" value="PKS_Beta-ketoAc_synthase_dom"/>
</dbReference>
<gene>
    <name evidence="13" type="ORF">FB4_2641</name>
</gene>
<dbReference type="CDD" id="cd00833">
    <property type="entry name" value="PKS"/>
    <property type="match status" value="2"/>
</dbReference>
<feature type="domain" description="Carrier" evidence="10">
    <location>
        <begin position="2494"/>
        <end position="2569"/>
    </location>
</feature>
<dbReference type="Gene3D" id="1.10.1240.100">
    <property type="match status" value="2"/>
</dbReference>
<evidence type="ECO:0000256" key="6">
    <source>
        <dbReference type="ARBA" id="ARBA00022553"/>
    </source>
</evidence>
<dbReference type="InterPro" id="IPR014030">
    <property type="entry name" value="Ketoacyl_synth_N"/>
</dbReference>
<dbReference type="InterPro" id="IPR020807">
    <property type="entry name" value="PKS_DH"/>
</dbReference>